<organism evidence="13 14">
    <name type="scientific">Candidatus Magasanikbacteria bacterium RIFOXYD2_FULL_36_9</name>
    <dbReference type="NCBI Taxonomy" id="1798707"/>
    <lineage>
        <taxon>Bacteria</taxon>
        <taxon>Candidatus Magasanikiibacteriota</taxon>
    </lineage>
</organism>
<dbReference type="InterPro" id="IPR046886">
    <property type="entry name" value="RsmE_MTase_dom"/>
</dbReference>
<accession>A0A1F6P0U7</accession>
<dbReference type="Gene3D" id="3.40.1280.10">
    <property type="match status" value="1"/>
</dbReference>
<sequence length="230" mass="25580">MKRHYFIGQFNWSDKTVECLDTETVHQIKDVLKINIGEEVVICDGEGKAVIATLRQINKKNAEFSIVKLLPPKKDGKKIVLCAAILKRDNFEWLLQKVVEVGVDEIVPLISERTVKIGSNDKRWQKIIKEAAEQSERQTLPLLHATRSFKDALKINSGKVLFCDPSGKNISGSIAKDVDLTVFIGPEGGWSENEIKLTKDVDAEIVNLGDSILRGETAGIVAVYLAKNII</sequence>
<dbReference type="SUPFAM" id="SSF75217">
    <property type="entry name" value="alpha/beta knot"/>
    <property type="match status" value="1"/>
</dbReference>
<comment type="similarity">
    <text evidence="2 10">Belongs to the RNA methyltransferase RsmE family.</text>
</comment>
<dbReference type="AlphaFoldDB" id="A0A1F6P0U7"/>
<comment type="catalytic activity">
    <reaction evidence="9 10">
        <text>uridine(1498) in 16S rRNA + S-adenosyl-L-methionine = N(3)-methyluridine(1498) in 16S rRNA + S-adenosyl-L-homocysteine + H(+)</text>
        <dbReference type="Rhea" id="RHEA:42920"/>
        <dbReference type="Rhea" id="RHEA-COMP:10283"/>
        <dbReference type="Rhea" id="RHEA-COMP:10284"/>
        <dbReference type="ChEBI" id="CHEBI:15378"/>
        <dbReference type="ChEBI" id="CHEBI:57856"/>
        <dbReference type="ChEBI" id="CHEBI:59789"/>
        <dbReference type="ChEBI" id="CHEBI:65315"/>
        <dbReference type="ChEBI" id="CHEBI:74502"/>
        <dbReference type="EC" id="2.1.1.193"/>
    </reaction>
</comment>
<evidence type="ECO:0000256" key="1">
    <source>
        <dbReference type="ARBA" id="ARBA00004496"/>
    </source>
</evidence>
<gene>
    <name evidence="13" type="ORF">A2537_02495</name>
</gene>
<evidence type="ECO:0000256" key="6">
    <source>
        <dbReference type="ARBA" id="ARBA00022679"/>
    </source>
</evidence>
<dbReference type="PANTHER" id="PTHR30027">
    <property type="entry name" value="RIBOSOMAL RNA SMALL SUBUNIT METHYLTRANSFERASE E"/>
    <property type="match status" value="1"/>
</dbReference>
<comment type="subcellular location">
    <subcellularLocation>
        <location evidence="1 10">Cytoplasm</location>
    </subcellularLocation>
</comment>
<dbReference type="PIRSF" id="PIRSF015601">
    <property type="entry name" value="MTase_slr0722"/>
    <property type="match status" value="1"/>
</dbReference>
<dbReference type="SUPFAM" id="SSF88697">
    <property type="entry name" value="PUA domain-like"/>
    <property type="match status" value="1"/>
</dbReference>
<dbReference type="InterPro" id="IPR015947">
    <property type="entry name" value="PUA-like_sf"/>
</dbReference>
<dbReference type="CDD" id="cd18084">
    <property type="entry name" value="RsmE-like"/>
    <property type="match status" value="1"/>
</dbReference>
<dbReference type="InterPro" id="IPR006700">
    <property type="entry name" value="RsmE"/>
</dbReference>
<dbReference type="GO" id="GO:0005737">
    <property type="term" value="C:cytoplasm"/>
    <property type="evidence" value="ECO:0007669"/>
    <property type="project" value="UniProtKB-SubCell"/>
</dbReference>
<evidence type="ECO:0000259" key="12">
    <source>
        <dbReference type="Pfam" id="PF20260"/>
    </source>
</evidence>
<keyword evidence="6 10" id="KW-0808">Transferase</keyword>
<evidence type="ECO:0000256" key="7">
    <source>
        <dbReference type="ARBA" id="ARBA00022691"/>
    </source>
</evidence>
<proteinExistence type="inferred from homology"/>
<dbReference type="InterPro" id="IPR046887">
    <property type="entry name" value="RsmE_PUA-like"/>
</dbReference>
<feature type="domain" description="Ribosomal RNA small subunit methyltransferase E PUA-like" evidence="12">
    <location>
        <begin position="20"/>
        <end position="66"/>
    </location>
</feature>
<evidence type="ECO:0000259" key="11">
    <source>
        <dbReference type="Pfam" id="PF04452"/>
    </source>
</evidence>
<dbReference type="GO" id="GO:0070475">
    <property type="term" value="P:rRNA base methylation"/>
    <property type="evidence" value="ECO:0007669"/>
    <property type="project" value="TreeGrafter"/>
</dbReference>
<evidence type="ECO:0000256" key="10">
    <source>
        <dbReference type="PIRNR" id="PIRNR015601"/>
    </source>
</evidence>
<comment type="caution">
    <text evidence="13">The sequence shown here is derived from an EMBL/GenBank/DDBJ whole genome shotgun (WGS) entry which is preliminary data.</text>
</comment>
<dbReference type="InterPro" id="IPR029028">
    <property type="entry name" value="Alpha/beta_knot_MTases"/>
</dbReference>
<protein>
    <recommendedName>
        <fullName evidence="10">Ribosomal RNA small subunit methyltransferase E</fullName>
        <ecNumber evidence="10">2.1.1.193</ecNumber>
    </recommendedName>
</protein>
<evidence type="ECO:0000256" key="8">
    <source>
        <dbReference type="ARBA" id="ARBA00025699"/>
    </source>
</evidence>
<reference evidence="13 14" key="1">
    <citation type="journal article" date="2016" name="Nat. Commun.">
        <title>Thousands of microbial genomes shed light on interconnected biogeochemical processes in an aquifer system.</title>
        <authorList>
            <person name="Anantharaman K."/>
            <person name="Brown C.T."/>
            <person name="Hug L.A."/>
            <person name="Sharon I."/>
            <person name="Castelle C.J."/>
            <person name="Probst A.J."/>
            <person name="Thomas B.C."/>
            <person name="Singh A."/>
            <person name="Wilkins M.J."/>
            <person name="Karaoz U."/>
            <person name="Brodie E.L."/>
            <person name="Williams K.H."/>
            <person name="Hubbard S.S."/>
            <person name="Banfield J.F."/>
        </authorList>
    </citation>
    <scope>NUCLEOTIDE SEQUENCE [LARGE SCALE GENOMIC DNA]</scope>
</reference>
<keyword evidence="5 10" id="KW-0489">Methyltransferase</keyword>
<evidence type="ECO:0000256" key="4">
    <source>
        <dbReference type="ARBA" id="ARBA00022552"/>
    </source>
</evidence>
<name>A0A1F6P0U7_9BACT</name>
<evidence type="ECO:0000313" key="14">
    <source>
        <dbReference type="Proteomes" id="UP000178490"/>
    </source>
</evidence>
<dbReference type="Pfam" id="PF04452">
    <property type="entry name" value="Methyltrans_RNA"/>
    <property type="match status" value="1"/>
</dbReference>
<dbReference type="GO" id="GO:0070042">
    <property type="term" value="F:rRNA (uridine-N3-)-methyltransferase activity"/>
    <property type="evidence" value="ECO:0007669"/>
    <property type="project" value="TreeGrafter"/>
</dbReference>
<keyword evidence="3 10" id="KW-0963">Cytoplasm</keyword>
<dbReference type="NCBIfam" id="TIGR00046">
    <property type="entry name" value="RsmE family RNA methyltransferase"/>
    <property type="match status" value="1"/>
</dbReference>
<evidence type="ECO:0000313" key="13">
    <source>
        <dbReference type="EMBL" id="OGH89544.1"/>
    </source>
</evidence>
<evidence type="ECO:0000256" key="5">
    <source>
        <dbReference type="ARBA" id="ARBA00022603"/>
    </source>
</evidence>
<evidence type="ECO:0000256" key="3">
    <source>
        <dbReference type="ARBA" id="ARBA00022490"/>
    </source>
</evidence>
<comment type="function">
    <text evidence="8 10">Specifically methylates the N3 position of the uracil ring of uridine 1498 (m3U1498) in 16S rRNA. Acts on the fully assembled 30S ribosomal subunit.</text>
</comment>
<dbReference type="InterPro" id="IPR029026">
    <property type="entry name" value="tRNA_m1G_MTases_N"/>
</dbReference>
<evidence type="ECO:0000256" key="2">
    <source>
        <dbReference type="ARBA" id="ARBA00005528"/>
    </source>
</evidence>
<evidence type="ECO:0000256" key="9">
    <source>
        <dbReference type="ARBA" id="ARBA00047944"/>
    </source>
</evidence>
<keyword evidence="4 10" id="KW-0698">rRNA processing</keyword>
<dbReference type="EC" id="2.1.1.193" evidence="10"/>
<dbReference type="Proteomes" id="UP000178490">
    <property type="component" value="Unassembled WGS sequence"/>
</dbReference>
<feature type="domain" description="Ribosomal RNA small subunit methyltransferase E methyltransferase" evidence="11">
    <location>
        <begin position="77"/>
        <end position="225"/>
    </location>
</feature>
<dbReference type="EMBL" id="MFRC01000039">
    <property type="protein sequence ID" value="OGH89544.1"/>
    <property type="molecule type" value="Genomic_DNA"/>
</dbReference>
<dbReference type="PANTHER" id="PTHR30027:SF3">
    <property type="entry name" value="16S RRNA (URACIL(1498)-N(3))-METHYLTRANSFERASE"/>
    <property type="match status" value="1"/>
</dbReference>
<dbReference type="Pfam" id="PF20260">
    <property type="entry name" value="PUA_4"/>
    <property type="match status" value="1"/>
</dbReference>
<keyword evidence="7 10" id="KW-0949">S-adenosyl-L-methionine</keyword>